<dbReference type="EnsemblPlants" id="TraesCS7A02G032800.1">
    <property type="protein sequence ID" value="TraesCS7A02G032800.1"/>
    <property type="gene ID" value="TraesCS7A02G032800"/>
</dbReference>
<reference evidence="1" key="1">
    <citation type="submission" date="2018-08" db="EMBL/GenBank/DDBJ databases">
        <authorList>
            <person name="Rossello M."/>
        </authorList>
    </citation>
    <scope>NUCLEOTIDE SEQUENCE [LARGE SCALE GENOMIC DNA]</scope>
    <source>
        <strain evidence="1">cv. Chinese Spring</strain>
    </source>
</reference>
<dbReference type="AlphaFoldDB" id="A0A3B6RAY3"/>
<protein>
    <submittedName>
        <fullName evidence="1">Uncharacterized protein</fullName>
    </submittedName>
</protein>
<reference evidence="1" key="2">
    <citation type="submission" date="2018-10" db="UniProtKB">
        <authorList>
            <consortium name="EnsemblPlants"/>
        </authorList>
    </citation>
    <scope>IDENTIFICATION</scope>
</reference>
<accession>A0A3B6RAY3</accession>
<dbReference type="Gramene" id="TraesCS7A03G0069400.1">
    <property type="protein sequence ID" value="TraesCS7A03G0069400.1.CDS"/>
    <property type="gene ID" value="TraesCS7A03G0069400"/>
</dbReference>
<sequence>MSDDDGIPECVYCYNDQGVCDRFPHLQNDRFFTLKLEYIQCHARPYVLEKLGFGLDDFENVETRRAHLRTKHGYEFLVKFYNAVDRSHFGCSNWEALCKSYGFEEGMHIRFDIRPEDYDDDDNIDICVDVDMPPVLPRSYFLSSRNTRKVVDNINYNYDSKLNCEEKGYLVSFIEDVEAFKNSHSISPNYTRYMPLVHTLLDDNFIAKNLRLLKQVVPDMLFTKGDMHMVSLRPTPSEAYHTAYSISSNDGRLKIKEWSKVMNVHTQIIGDKMNVRKPQVGDRFMSILHYGEGPVYLFYGILARREE</sequence>
<evidence type="ECO:0000313" key="1">
    <source>
        <dbReference type="EnsemblPlants" id="TraesCS7A02G032800.1"/>
    </source>
</evidence>
<dbReference type="OrthoDB" id="10331490at2759"/>
<name>A0A3B6RAY3_WHEAT</name>
<dbReference type="Proteomes" id="UP000019116">
    <property type="component" value="Chromosome 7A"/>
</dbReference>
<proteinExistence type="predicted"/>
<dbReference type="Gramene" id="TraesMAC7A03G03810110.1">
    <property type="protein sequence ID" value="TraesMAC7A03G03810110.1"/>
    <property type="gene ID" value="TraesMAC7A03G03810110"/>
</dbReference>
<dbReference type="Gramene" id="TraesARI7A03G03775950.1">
    <property type="protein sequence ID" value="TraesARI7A03G03775950.1"/>
    <property type="gene ID" value="TraesARI7A03G03775950"/>
</dbReference>
<dbReference type="OMA" id="AYHTAYS"/>
<dbReference type="Gramene" id="TraesCS7A02G032800.1">
    <property type="protein sequence ID" value="TraesCS7A02G032800.1"/>
    <property type="gene ID" value="TraesCS7A02G032800"/>
</dbReference>
<organism evidence="1">
    <name type="scientific">Triticum aestivum</name>
    <name type="common">Wheat</name>
    <dbReference type="NCBI Taxonomy" id="4565"/>
    <lineage>
        <taxon>Eukaryota</taxon>
        <taxon>Viridiplantae</taxon>
        <taxon>Streptophyta</taxon>
        <taxon>Embryophyta</taxon>
        <taxon>Tracheophyta</taxon>
        <taxon>Spermatophyta</taxon>
        <taxon>Magnoliopsida</taxon>
        <taxon>Liliopsida</taxon>
        <taxon>Poales</taxon>
        <taxon>Poaceae</taxon>
        <taxon>BOP clade</taxon>
        <taxon>Pooideae</taxon>
        <taxon>Triticodae</taxon>
        <taxon>Triticeae</taxon>
        <taxon>Triticinae</taxon>
        <taxon>Triticum</taxon>
    </lineage>
</organism>
<evidence type="ECO:0000313" key="2">
    <source>
        <dbReference type="Proteomes" id="UP000019116"/>
    </source>
</evidence>
<keyword evidence="2" id="KW-1185">Reference proteome</keyword>
<dbReference type="Gramene" id="TraesSYM7A03G03758040.1">
    <property type="protein sequence ID" value="TraesSYM7A03G03758040.1"/>
    <property type="gene ID" value="TraesSYM7A03G03758040"/>
</dbReference>